<feature type="signal peptide" evidence="2">
    <location>
        <begin position="1"/>
        <end position="27"/>
    </location>
</feature>
<dbReference type="RefSeq" id="WP_378058968.1">
    <property type="nucleotide sequence ID" value="NZ_JBHSIS010000017.1"/>
</dbReference>
<name>A0ABV9SAZ8_9PSEU</name>
<reference evidence="4" key="1">
    <citation type="journal article" date="2019" name="Int. J. Syst. Evol. Microbiol.">
        <title>The Global Catalogue of Microorganisms (GCM) 10K type strain sequencing project: providing services to taxonomists for standard genome sequencing and annotation.</title>
        <authorList>
            <consortium name="The Broad Institute Genomics Platform"/>
            <consortium name="The Broad Institute Genome Sequencing Center for Infectious Disease"/>
            <person name="Wu L."/>
            <person name="Ma J."/>
        </authorList>
    </citation>
    <scope>NUCLEOTIDE SEQUENCE [LARGE SCALE GENOMIC DNA]</scope>
    <source>
        <strain evidence="4">ZS-22-S1</strain>
    </source>
</reference>
<keyword evidence="1" id="KW-1133">Transmembrane helix</keyword>
<gene>
    <name evidence="3" type="ORF">ACFPCV_26055</name>
</gene>
<sequence>MRGPRPGPALVLLALAALAVAASFLLAGVAARKPVVEPDSVSSRGGMRGCAFVPGTTCGPAPEPAWVGTGARIGVEVAGVLLVTAAGLWLRERTRWRPR</sequence>
<proteinExistence type="predicted"/>
<feature type="transmembrane region" description="Helical" evidence="1">
    <location>
        <begin position="70"/>
        <end position="90"/>
    </location>
</feature>
<keyword evidence="1" id="KW-0472">Membrane</keyword>
<dbReference type="Proteomes" id="UP001595859">
    <property type="component" value="Unassembled WGS sequence"/>
</dbReference>
<keyword evidence="4" id="KW-1185">Reference proteome</keyword>
<feature type="chain" id="PRO_5045810077" evidence="2">
    <location>
        <begin position="28"/>
        <end position="99"/>
    </location>
</feature>
<evidence type="ECO:0000313" key="3">
    <source>
        <dbReference type="EMBL" id="MFC4856974.1"/>
    </source>
</evidence>
<evidence type="ECO:0000256" key="1">
    <source>
        <dbReference type="SAM" id="Phobius"/>
    </source>
</evidence>
<keyword evidence="1" id="KW-0812">Transmembrane</keyword>
<organism evidence="3 4">
    <name type="scientific">Actinophytocola glycyrrhizae</name>
    <dbReference type="NCBI Taxonomy" id="2044873"/>
    <lineage>
        <taxon>Bacteria</taxon>
        <taxon>Bacillati</taxon>
        <taxon>Actinomycetota</taxon>
        <taxon>Actinomycetes</taxon>
        <taxon>Pseudonocardiales</taxon>
        <taxon>Pseudonocardiaceae</taxon>
    </lineage>
</organism>
<protein>
    <submittedName>
        <fullName evidence="3">Uncharacterized protein</fullName>
    </submittedName>
</protein>
<keyword evidence="2" id="KW-0732">Signal</keyword>
<evidence type="ECO:0000313" key="4">
    <source>
        <dbReference type="Proteomes" id="UP001595859"/>
    </source>
</evidence>
<evidence type="ECO:0000256" key="2">
    <source>
        <dbReference type="SAM" id="SignalP"/>
    </source>
</evidence>
<accession>A0ABV9SAZ8</accession>
<dbReference type="EMBL" id="JBHSIS010000017">
    <property type="protein sequence ID" value="MFC4856974.1"/>
    <property type="molecule type" value="Genomic_DNA"/>
</dbReference>
<comment type="caution">
    <text evidence="3">The sequence shown here is derived from an EMBL/GenBank/DDBJ whole genome shotgun (WGS) entry which is preliminary data.</text>
</comment>